<gene>
    <name evidence="2" type="ORF">N7517_003632</name>
</gene>
<dbReference type="GeneID" id="81460545"/>
<sequence length="84" mass="9393">MRKTSKDAEAGEEDLAVVEPGRRVRDTKQIAGEAVVNVEESEKKDVKIVDYDLKKVKQEKKSATSQKSRAVRGRGKKPPVVEEK</sequence>
<organism evidence="2 3">
    <name type="scientific">Penicillium concentricum</name>
    <dbReference type="NCBI Taxonomy" id="293559"/>
    <lineage>
        <taxon>Eukaryota</taxon>
        <taxon>Fungi</taxon>
        <taxon>Dikarya</taxon>
        <taxon>Ascomycota</taxon>
        <taxon>Pezizomycotina</taxon>
        <taxon>Eurotiomycetes</taxon>
        <taxon>Eurotiomycetidae</taxon>
        <taxon>Eurotiales</taxon>
        <taxon>Aspergillaceae</taxon>
        <taxon>Penicillium</taxon>
    </lineage>
</organism>
<proteinExistence type="predicted"/>
<dbReference type="AlphaFoldDB" id="A0A9W9S422"/>
<reference evidence="2" key="2">
    <citation type="journal article" date="2023" name="IMA Fungus">
        <title>Comparative genomic study of the Penicillium genus elucidates a diverse pangenome and 15 lateral gene transfer events.</title>
        <authorList>
            <person name="Petersen C."/>
            <person name="Sorensen T."/>
            <person name="Nielsen M.R."/>
            <person name="Sondergaard T.E."/>
            <person name="Sorensen J.L."/>
            <person name="Fitzpatrick D.A."/>
            <person name="Frisvad J.C."/>
            <person name="Nielsen K.L."/>
        </authorList>
    </citation>
    <scope>NUCLEOTIDE SEQUENCE</scope>
    <source>
        <strain evidence="2">IBT 3081</strain>
    </source>
</reference>
<reference evidence="2" key="1">
    <citation type="submission" date="2022-12" db="EMBL/GenBank/DDBJ databases">
        <authorList>
            <person name="Petersen C."/>
        </authorList>
    </citation>
    <scope>NUCLEOTIDE SEQUENCE</scope>
    <source>
        <strain evidence="2">IBT 3081</strain>
    </source>
</reference>
<comment type="caution">
    <text evidence="2">The sequence shown here is derived from an EMBL/GenBank/DDBJ whole genome shotgun (WGS) entry which is preliminary data.</text>
</comment>
<feature type="region of interest" description="Disordered" evidence="1">
    <location>
        <begin position="1"/>
        <end position="20"/>
    </location>
</feature>
<name>A0A9W9S422_9EURO</name>
<evidence type="ECO:0000313" key="3">
    <source>
        <dbReference type="Proteomes" id="UP001147752"/>
    </source>
</evidence>
<evidence type="ECO:0000313" key="2">
    <source>
        <dbReference type="EMBL" id="KAJ5371626.1"/>
    </source>
</evidence>
<dbReference type="EMBL" id="JAPZBT010000002">
    <property type="protein sequence ID" value="KAJ5371626.1"/>
    <property type="molecule type" value="Genomic_DNA"/>
</dbReference>
<feature type="region of interest" description="Disordered" evidence="1">
    <location>
        <begin position="57"/>
        <end position="84"/>
    </location>
</feature>
<keyword evidence="3" id="KW-1185">Reference proteome</keyword>
<evidence type="ECO:0000256" key="1">
    <source>
        <dbReference type="SAM" id="MobiDB-lite"/>
    </source>
</evidence>
<dbReference type="RefSeq" id="XP_056577612.1">
    <property type="nucleotide sequence ID" value="XM_056721362.1"/>
</dbReference>
<accession>A0A9W9S422</accession>
<protein>
    <submittedName>
        <fullName evidence="2">Uncharacterized protein</fullName>
    </submittedName>
</protein>
<dbReference type="Proteomes" id="UP001147752">
    <property type="component" value="Unassembled WGS sequence"/>
</dbReference>